<dbReference type="PIRSF" id="PIRSF018634">
    <property type="entry name" value="UCP018634"/>
    <property type="match status" value="1"/>
</dbReference>
<accession>A0A367X8A4</accession>
<evidence type="ECO:0000313" key="2">
    <source>
        <dbReference type="Proteomes" id="UP000252517"/>
    </source>
</evidence>
<dbReference type="AlphaFoldDB" id="A0A367X8A4"/>
<name>A0A367X8A4_9PROT</name>
<gene>
    <name evidence="1" type="ORF">TH25_12780</name>
</gene>
<comment type="caution">
    <text evidence="1">The sequence shown here is derived from an EMBL/GenBank/DDBJ whole genome shotgun (WGS) entry which is preliminary data.</text>
</comment>
<organism evidence="1 2">
    <name type="scientific">Thalassospira profundimaris</name>
    <dbReference type="NCBI Taxonomy" id="502049"/>
    <lineage>
        <taxon>Bacteria</taxon>
        <taxon>Pseudomonadati</taxon>
        <taxon>Pseudomonadota</taxon>
        <taxon>Alphaproteobacteria</taxon>
        <taxon>Rhodospirillales</taxon>
        <taxon>Thalassospiraceae</taxon>
        <taxon>Thalassospira</taxon>
    </lineage>
</organism>
<reference evidence="1 2" key="1">
    <citation type="submission" date="2014-07" db="EMBL/GenBank/DDBJ databases">
        <title>Draft genome sequence of Thalassospira profundimaris S25-3-2.</title>
        <authorList>
            <person name="Lai Q."/>
            <person name="Shao Z."/>
        </authorList>
    </citation>
    <scope>NUCLEOTIDE SEQUENCE [LARGE SCALE GENOMIC DNA]</scope>
    <source>
        <strain evidence="1 2">S25-3-2</strain>
    </source>
</reference>
<dbReference type="Pfam" id="PF06296">
    <property type="entry name" value="RelE"/>
    <property type="match status" value="1"/>
</dbReference>
<dbReference type="InterPro" id="IPR009387">
    <property type="entry name" value="HigB-2"/>
</dbReference>
<dbReference type="Proteomes" id="UP000252517">
    <property type="component" value="Unassembled WGS sequence"/>
</dbReference>
<evidence type="ECO:0000313" key="1">
    <source>
        <dbReference type="EMBL" id="RCK49883.1"/>
    </source>
</evidence>
<proteinExistence type="predicted"/>
<dbReference type="EMBL" id="JPWH01000009">
    <property type="protein sequence ID" value="RCK49883.1"/>
    <property type="molecule type" value="Genomic_DNA"/>
</dbReference>
<sequence length="137" mass="15672">MRVFLNKSFRRFARKEKISHAKLLEVVGDASRGIIDADLGGGVLKQRIARPGEGKSGGYRAIIFFRRHERTFFIYGYAKKDLDNITEEEQSDFRKLAGHVLGLSDETLVKLLEKKDLFEITKSKNGEQDDKQKKSPK</sequence>
<protein>
    <submittedName>
        <fullName evidence="1">Addiction module toxin RelE</fullName>
    </submittedName>
</protein>
<dbReference type="RefSeq" id="WP_114088678.1">
    <property type="nucleotide sequence ID" value="NZ_JPWH01000009.1"/>
</dbReference>
<dbReference type="OrthoDB" id="9812066at2"/>